<dbReference type="SUPFAM" id="SSF47413">
    <property type="entry name" value="lambda repressor-like DNA-binding domains"/>
    <property type="match status" value="1"/>
</dbReference>
<evidence type="ECO:0000256" key="1">
    <source>
        <dbReference type="ARBA" id="ARBA00023125"/>
    </source>
</evidence>
<dbReference type="RefSeq" id="WP_204013412.1">
    <property type="nucleotide sequence ID" value="NZ_BOOG01000013.1"/>
</dbReference>
<dbReference type="AlphaFoldDB" id="A0A8J3VYQ2"/>
<evidence type="ECO:0000259" key="2">
    <source>
        <dbReference type="PROSITE" id="PS50943"/>
    </source>
</evidence>
<dbReference type="Proteomes" id="UP000610966">
    <property type="component" value="Unassembled WGS sequence"/>
</dbReference>
<proteinExistence type="predicted"/>
<dbReference type="PROSITE" id="PS50943">
    <property type="entry name" value="HTH_CROC1"/>
    <property type="match status" value="1"/>
</dbReference>
<dbReference type="InterPro" id="IPR011990">
    <property type="entry name" value="TPR-like_helical_dom_sf"/>
</dbReference>
<feature type="domain" description="HTH cro/C1-type" evidence="2">
    <location>
        <begin position="12"/>
        <end position="67"/>
    </location>
</feature>
<sequence>MRDGDTTLGQRLRALRMERGYSQQELAGRAGVSVDLVSMLERDVRESMSWASMIKLARALDVDPGALAGKSPHLEPVPGAAVLTVRDTVINPGLLPGLHPDHDGEPATPADLWRLVEKAYGAYFAGEFGVLAADLPNLIGECRLLESSDPATAATPLAHAWQLAACLLVHTGRDDAAAIAAERAIHAGRNGDDPWRLATLYGTYSWVMLHQGRLEAAEKLAADTADGIEPSLSRTKPQQLTAWGGLILHAAVASGARGDRARAEEYLRVATAGATRADADRHDYWVSFGPSHVAVQTAHIMTALRRPDTALKASARIQRADLFPVQYGRHLLNVGRSLLEQRRTDEAIEATSRARDLSPEWFRHQGFARSLVSDLVARKARLTTPLRDLVQTIGHLS</sequence>
<dbReference type="SUPFAM" id="SSF48452">
    <property type="entry name" value="TPR-like"/>
    <property type="match status" value="2"/>
</dbReference>
<evidence type="ECO:0000313" key="3">
    <source>
        <dbReference type="EMBL" id="GIH69230.1"/>
    </source>
</evidence>
<keyword evidence="1" id="KW-0238">DNA-binding</keyword>
<protein>
    <recommendedName>
        <fullName evidence="2">HTH cro/C1-type domain-containing protein</fullName>
    </recommendedName>
</protein>
<dbReference type="GO" id="GO:0005829">
    <property type="term" value="C:cytosol"/>
    <property type="evidence" value="ECO:0007669"/>
    <property type="project" value="TreeGrafter"/>
</dbReference>
<dbReference type="InterPro" id="IPR050807">
    <property type="entry name" value="TransReg_Diox_bact_type"/>
</dbReference>
<dbReference type="InterPro" id="IPR001387">
    <property type="entry name" value="Cro/C1-type_HTH"/>
</dbReference>
<dbReference type="CDD" id="cd00093">
    <property type="entry name" value="HTH_XRE"/>
    <property type="match status" value="1"/>
</dbReference>
<dbReference type="Gene3D" id="1.25.40.10">
    <property type="entry name" value="Tetratricopeptide repeat domain"/>
    <property type="match status" value="1"/>
</dbReference>
<dbReference type="PANTHER" id="PTHR46797:SF1">
    <property type="entry name" value="METHYLPHOSPHONATE SYNTHASE"/>
    <property type="match status" value="1"/>
</dbReference>
<dbReference type="GO" id="GO:0003700">
    <property type="term" value="F:DNA-binding transcription factor activity"/>
    <property type="evidence" value="ECO:0007669"/>
    <property type="project" value="TreeGrafter"/>
</dbReference>
<dbReference type="PANTHER" id="PTHR46797">
    <property type="entry name" value="HTH-TYPE TRANSCRIPTIONAL REGULATOR"/>
    <property type="match status" value="1"/>
</dbReference>
<organism evidence="3 4">
    <name type="scientific">Sphaerimonospora thailandensis</name>
    <dbReference type="NCBI Taxonomy" id="795644"/>
    <lineage>
        <taxon>Bacteria</taxon>
        <taxon>Bacillati</taxon>
        <taxon>Actinomycetota</taxon>
        <taxon>Actinomycetes</taxon>
        <taxon>Streptosporangiales</taxon>
        <taxon>Streptosporangiaceae</taxon>
        <taxon>Sphaerimonospora</taxon>
    </lineage>
</organism>
<dbReference type="Pfam" id="PF13560">
    <property type="entry name" value="HTH_31"/>
    <property type="match status" value="1"/>
</dbReference>
<keyword evidence="4" id="KW-1185">Reference proteome</keyword>
<reference evidence="3" key="1">
    <citation type="submission" date="2021-01" db="EMBL/GenBank/DDBJ databases">
        <title>Whole genome shotgun sequence of Sphaerimonospora thailandensis NBRC 107569.</title>
        <authorList>
            <person name="Komaki H."/>
            <person name="Tamura T."/>
        </authorList>
    </citation>
    <scope>NUCLEOTIDE SEQUENCE</scope>
    <source>
        <strain evidence="3">NBRC 107569</strain>
    </source>
</reference>
<evidence type="ECO:0000313" key="4">
    <source>
        <dbReference type="Proteomes" id="UP000610966"/>
    </source>
</evidence>
<dbReference type="InterPro" id="IPR010982">
    <property type="entry name" value="Lambda_DNA-bd_dom_sf"/>
</dbReference>
<dbReference type="Gene3D" id="1.10.260.40">
    <property type="entry name" value="lambda repressor-like DNA-binding domains"/>
    <property type="match status" value="1"/>
</dbReference>
<name>A0A8J3VYQ2_9ACTN</name>
<dbReference type="GO" id="GO:0003677">
    <property type="term" value="F:DNA binding"/>
    <property type="evidence" value="ECO:0007669"/>
    <property type="project" value="UniProtKB-KW"/>
</dbReference>
<comment type="caution">
    <text evidence="3">The sequence shown here is derived from an EMBL/GenBank/DDBJ whole genome shotgun (WGS) entry which is preliminary data.</text>
</comment>
<gene>
    <name evidence="3" type="ORF">Mth01_14830</name>
</gene>
<accession>A0A8J3VYQ2</accession>
<dbReference type="SMART" id="SM00530">
    <property type="entry name" value="HTH_XRE"/>
    <property type="match status" value="1"/>
</dbReference>
<dbReference type="EMBL" id="BOOG01000013">
    <property type="protein sequence ID" value="GIH69230.1"/>
    <property type="molecule type" value="Genomic_DNA"/>
</dbReference>